<dbReference type="SUPFAM" id="SSF54373">
    <property type="entry name" value="FAD-linked reductases, C-terminal domain"/>
    <property type="match status" value="1"/>
</dbReference>
<feature type="region of interest" description="Disordered" evidence="2">
    <location>
        <begin position="381"/>
        <end position="403"/>
    </location>
</feature>
<dbReference type="PANTHER" id="PTHR43476:SF5">
    <property type="entry name" value="FAD-DEPENDENT MONOOXYGENASE"/>
    <property type="match status" value="1"/>
</dbReference>
<dbReference type="Proteomes" id="UP000653493">
    <property type="component" value="Unassembled WGS sequence"/>
</dbReference>
<dbReference type="Gene3D" id="3.50.50.60">
    <property type="entry name" value="FAD/NAD(P)-binding domain"/>
    <property type="match status" value="1"/>
</dbReference>
<reference evidence="4" key="2">
    <citation type="submission" date="2020-09" db="EMBL/GenBank/DDBJ databases">
        <authorList>
            <person name="Sun Q."/>
            <person name="Ohkuma M."/>
        </authorList>
    </citation>
    <scope>NUCLEOTIDE SEQUENCE</scope>
    <source>
        <strain evidence="4">JCM 4234</strain>
    </source>
</reference>
<comment type="caution">
    <text evidence="4">The sequence shown here is derived from an EMBL/GenBank/DDBJ whole genome shotgun (WGS) entry which is preliminary data.</text>
</comment>
<dbReference type="Pfam" id="PF01494">
    <property type="entry name" value="FAD_binding_3"/>
    <property type="match status" value="1"/>
</dbReference>
<evidence type="ECO:0000256" key="2">
    <source>
        <dbReference type="SAM" id="MobiDB-lite"/>
    </source>
</evidence>
<evidence type="ECO:0000313" key="4">
    <source>
        <dbReference type="EMBL" id="GGS40233.1"/>
    </source>
</evidence>
<dbReference type="PROSITE" id="PS51257">
    <property type="entry name" value="PROKAR_LIPOPROTEIN"/>
    <property type="match status" value="1"/>
</dbReference>
<evidence type="ECO:0000259" key="3">
    <source>
        <dbReference type="Pfam" id="PF01494"/>
    </source>
</evidence>
<proteinExistence type="predicted"/>
<dbReference type="Gene3D" id="3.30.9.10">
    <property type="entry name" value="D-Amino Acid Oxidase, subunit A, domain 2"/>
    <property type="match status" value="1"/>
</dbReference>
<dbReference type="InterPro" id="IPR002938">
    <property type="entry name" value="FAD-bd"/>
</dbReference>
<dbReference type="AlphaFoldDB" id="A0A918LF38"/>
<dbReference type="InterPro" id="IPR050631">
    <property type="entry name" value="PheA/TfdB_FAD_monoxygenase"/>
</dbReference>
<organism evidence="4 5">
    <name type="scientific">Streptomyces griseoviridis</name>
    <dbReference type="NCBI Taxonomy" id="45398"/>
    <lineage>
        <taxon>Bacteria</taxon>
        <taxon>Bacillati</taxon>
        <taxon>Actinomycetota</taxon>
        <taxon>Actinomycetes</taxon>
        <taxon>Kitasatosporales</taxon>
        <taxon>Streptomycetaceae</taxon>
        <taxon>Streptomyces</taxon>
    </lineage>
</organism>
<accession>A0A918LF38</accession>
<sequence>MSRRLTAQVGIVGAGPAGLVAACVLGRAGIDVLLLEKDSRAEIEGRARAGLVEHRVVEYLTDRGLADGMLADGVRHGWCDMVCEGRRRRIDYAALSGGFAHRVYPQQALVRDLVARAEAAGSPPRFGHAVRAVTDVRDRPRLVADGLEAVCDYVLCCDGPASLAEDLAPGTARGFRYPYDWLTALVRVDRPVEGVVYAVHADGFAGLMPRTGHRARLYLQVPCEDRAEYWDAERVRAAFRTRTGAVADGLPAVGEILQSGVLRMRGMVRDRPRVGRVLLAGDAAHVLTPSGAKGLNLAVADAADAAHALVSLLRDGSPTALAGYVRRRVTEAWQVQEFSDRLLTLLHLPEGAGADPRFLLRLRRERMRHLGRPGPRAAAFGHWYAGSGRDADPRGPLTPGPGD</sequence>
<dbReference type="GO" id="GO:0071949">
    <property type="term" value="F:FAD binding"/>
    <property type="evidence" value="ECO:0007669"/>
    <property type="project" value="InterPro"/>
</dbReference>
<dbReference type="InterPro" id="IPR036188">
    <property type="entry name" value="FAD/NAD-bd_sf"/>
</dbReference>
<dbReference type="SUPFAM" id="SSF51905">
    <property type="entry name" value="FAD/NAD(P)-binding domain"/>
    <property type="match status" value="1"/>
</dbReference>
<name>A0A918LF38_STRGD</name>
<evidence type="ECO:0000256" key="1">
    <source>
        <dbReference type="ARBA" id="ARBA00023002"/>
    </source>
</evidence>
<keyword evidence="1" id="KW-0560">Oxidoreductase</keyword>
<reference evidence="4" key="1">
    <citation type="journal article" date="2014" name="Int. J. Syst. Evol. Microbiol.">
        <title>Complete genome sequence of Corynebacterium casei LMG S-19264T (=DSM 44701T), isolated from a smear-ripened cheese.</title>
        <authorList>
            <consortium name="US DOE Joint Genome Institute (JGI-PGF)"/>
            <person name="Walter F."/>
            <person name="Albersmeier A."/>
            <person name="Kalinowski J."/>
            <person name="Ruckert C."/>
        </authorList>
    </citation>
    <scope>NUCLEOTIDE SEQUENCE</scope>
    <source>
        <strain evidence="4">JCM 4234</strain>
    </source>
</reference>
<dbReference type="PANTHER" id="PTHR43476">
    <property type="entry name" value="3-(3-HYDROXY-PHENYL)PROPIONATE/3-HYDROXYCINNAMIC ACID HYDROXYLASE"/>
    <property type="match status" value="1"/>
</dbReference>
<feature type="domain" description="FAD-binding" evidence="3">
    <location>
        <begin position="7"/>
        <end position="339"/>
    </location>
</feature>
<keyword evidence="5" id="KW-1185">Reference proteome</keyword>
<evidence type="ECO:0000313" key="5">
    <source>
        <dbReference type="Proteomes" id="UP000653493"/>
    </source>
</evidence>
<dbReference type="GO" id="GO:0016491">
    <property type="term" value="F:oxidoreductase activity"/>
    <property type="evidence" value="ECO:0007669"/>
    <property type="project" value="UniProtKB-KW"/>
</dbReference>
<gene>
    <name evidence="4" type="ORF">GCM10010238_32240</name>
</gene>
<dbReference type="PRINTS" id="PR00420">
    <property type="entry name" value="RNGMNOXGNASE"/>
</dbReference>
<dbReference type="EMBL" id="BMSL01000007">
    <property type="protein sequence ID" value="GGS40233.1"/>
    <property type="molecule type" value="Genomic_DNA"/>
</dbReference>
<protein>
    <submittedName>
        <fullName evidence="4">4-hydroxybenzoate 3-monooxygenase</fullName>
    </submittedName>
</protein>